<dbReference type="Proteomes" id="UP000652761">
    <property type="component" value="Unassembled WGS sequence"/>
</dbReference>
<comment type="caution">
    <text evidence="1">The sequence shown here is derived from an EMBL/GenBank/DDBJ whole genome shotgun (WGS) entry which is preliminary data.</text>
</comment>
<dbReference type="AlphaFoldDB" id="A0A843XLB6"/>
<protein>
    <submittedName>
        <fullName evidence="1">Uncharacterized protein</fullName>
    </submittedName>
</protein>
<evidence type="ECO:0000313" key="2">
    <source>
        <dbReference type="Proteomes" id="UP000652761"/>
    </source>
</evidence>
<organism evidence="1 2">
    <name type="scientific">Colocasia esculenta</name>
    <name type="common">Wild taro</name>
    <name type="synonym">Arum esculentum</name>
    <dbReference type="NCBI Taxonomy" id="4460"/>
    <lineage>
        <taxon>Eukaryota</taxon>
        <taxon>Viridiplantae</taxon>
        <taxon>Streptophyta</taxon>
        <taxon>Embryophyta</taxon>
        <taxon>Tracheophyta</taxon>
        <taxon>Spermatophyta</taxon>
        <taxon>Magnoliopsida</taxon>
        <taxon>Liliopsida</taxon>
        <taxon>Araceae</taxon>
        <taxon>Aroideae</taxon>
        <taxon>Colocasieae</taxon>
        <taxon>Colocasia</taxon>
    </lineage>
</organism>
<gene>
    <name evidence="1" type="ORF">Taro_052868</name>
</gene>
<proteinExistence type="predicted"/>
<sequence>MNLSTECRAVVSIYTLSLDLDELSVGYSFCRTSESLFKASVSRTMTLHTQLRRDQSDERPGYYKGKTFEDVVKSIPPGVDPSDWRIMCEKLNTRKKQVKTHPREHNRRDIFKMGTCKDLPNGTQQWIDDESSSRFEWMTQMTTPTLQSDDVAPISAEDAFIAVMGRDRPGRVRCTGKAVKLGSWYGRGEGLSSLGSYYTQLQQQ</sequence>
<reference evidence="1" key="1">
    <citation type="submission" date="2017-07" db="EMBL/GenBank/DDBJ databases">
        <title>Taro Niue Genome Assembly and Annotation.</title>
        <authorList>
            <person name="Atibalentja N."/>
            <person name="Keating K."/>
            <person name="Fields C.J."/>
        </authorList>
    </citation>
    <scope>NUCLEOTIDE SEQUENCE</scope>
    <source>
        <strain evidence="1">Niue_2</strain>
        <tissue evidence="1">Leaf</tissue>
    </source>
</reference>
<dbReference type="EMBL" id="NMUH01009268">
    <property type="protein sequence ID" value="MQM19855.1"/>
    <property type="molecule type" value="Genomic_DNA"/>
</dbReference>
<name>A0A843XLB6_COLES</name>
<evidence type="ECO:0000313" key="1">
    <source>
        <dbReference type="EMBL" id="MQM19855.1"/>
    </source>
</evidence>
<accession>A0A843XLB6</accession>
<keyword evidence="2" id="KW-1185">Reference proteome</keyword>